<keyword evidence="1" id="KW-0812">Transmembrane</keyword>
<comment type="caution">
    <text evidence="2">The sequence shown here is derived from an EMBL/GenBank/DDBJ whole genome shotgun (WGS) entry which is preliminary data.</text>
</comment>
<dbReference type="EMBL" id="VFPH01000002">
    <property type="protein sequence ID" value="TQM38593.1"/>
    <property type="molecule type" value="Genomic_DNA"/>
</dbReference>
<feature type="transmembrane region" description="Helical" evidence="1">
    <location>
        <begin position="101"/>
        <end position="126"/>
    </location>
</feature>
<feature type="transmembrane region" description="Helical" evidence="1">
    <location>
        <begin position="346"/>
        <end position="366"/>
    </location>
</feature>
<feature type="transmembrane region" description="Helical" evidence="1">
    <location>
        <begin position="178"/>
        <end position="200"/>
    </location>
</feature>
<evidence type="ECO:0000313" key="3">
    <source>
        <dbReference type="Proteomes" id="UP000319818"/>
    </source>
</evidence>
<organism evidence="2 3">
    <name type="scientific">Pseudonocardia cypriaca</name>
    <dbReference type="NCBI Taxonomy" id="882449"/>
    <lineage>
        <taxon>Bacteria</taxon>
        <taxon>Bacillati</taxon>
        <taxon>Actinomycetota</taxon>
        <taxon>Actinomycetes</taxon>
        <taxon>Pseudonocardiales</taxon>
        <taxon>Pseudonocardiaceae</taxon>
        <taxon>Pseudonocardia</taxon>
    </lineage>
</organism>
<evidence type="ECO:0000313" key="2">
    <source>
        <dbReference type="EMBL" id="TQM38593.1"/>
    </source>
</evidence>
<sequence>MVPRCAAAAGRRRRLLAAGLAVVASALAVIGQSGALVLYVESSSASGEMVQVRTGWSWVMWSTEPGHAVSAIDQFVIPWFFTLAGLLWPDPELARLFERAAAAPAVGGLVTLGAVLALVVAILVLASGSRPLRAAPGMAALVAGLLVGGAASIGFDVAAELGDARGPGSPWQVVQVGAGTWLVLAAALVALVVAVLVAGLPALPRRPRTSVALLLPALAAVAVGACFGEVVAGRGITTGSPWTSSYSEAGSEYGLDIPVVAPTETAPLLGVPLGAAAALALVAALAMVLRAGRPAHVVRGRLLGVGVCGLVVAVAAHVWLDLAAAMRNARVLVAAGQDVVAAPGPGAWLVLAAAVIAVVVTALSLVRA</sequence>
<feature type="transmembrane region" description="Helical" evidence="1">
    <location>
        <begin position="138"/>
        <end position="158"/>
    </location>
</feature>
<dbReference type="Proteomes" id="UP000319818">
    <property type="component" value="Unassembled WGS sequence"/>
</dbReference>
<gene>
    <name evidence="2" type="ORF">FB388_5837</name>
</gene>
<feature type="transmembrane region" description="Helical" evidence="1">
    <location>
        <begin position="301"/>
        <end position="320"/>
    </location>
</feature>
<name>A0A543FXM7_9PSEU</name>
<feature type="transmembrane region" description="Helical" evidence="1">
    <location>
        <begin position="212"/>
        <end position="232"/>
    </location>
</feature>
<keyword evidence="3" id="KW-1185">Reference proteome</keyword>
<dbReference type="AlphaFoldDB" id="A0A543FXM7"/>
<protein>
    <submittedName>
        <fullName evidence="2">Uncharacterized protein</fullName>
    </submittedName>
</protein>
<feature type="transmembrane region" description="Helical" evidence="1">
    <location>
        <begin position="268"/>
        <end position="289"/>
    </location>
</feature>
<keyword evidence="1" id="KW-0472">Membrane</keyword>
<keyword evidence="1" id="KW-1133">Transmembrane helix</keyword>
<proteinExistence type="predicted"/>
<reference evidence="2 3" key="1">
    <citation type="submission" date="2019-06" db="EMBL/GenBank/DDBJ databases">
        <title>Sequencing the genomes of 1000 actinobacteria strains.</title>
        <authorList>
            <person name="Klenk H.-P."/>
        </authorList>
    </citation>
    <scope>NUCLEOTIDE SEQUENCE [LARGE SCALE GENOMIC DNA]</scope>
    <source>
        <strain evidence="2 3">DSM 45511</strain>
    </source>
</reference>
<evidence type="ECO:0000256" key="1">
    <source>
        <dbReference type="SAM" id="Phobius"/>
    </source>
</evidence>
<accession>A0A543FXM7</accession>